<dbReference type="Proteomes" id="UP000253094">
    <property type="component" value="Unassembled WGS sequence"/>
</dbReference>
<evidence type="ECO:0000256" key="1">
    <source>
        <dbReference type="SAM" id="MobiDB-lite"/>
    </source>
</evidence>
<name>A0A367ESZ1_9ACTN</name>
<dbReference type="AlphaFoldDB" id="A0A367ESZ1"/>
<accession>A0A367ESZ1</accession>
<organism evidence="2 3">
    <name type="scientific">Sphaerisporangium album</name>
    <dbReference type="NCBI Taxonomy" id="509200"/>
    <lineage>
        <taxon>Bacteria</taxon>
        <taxon>Bacillati</taxon>
        <taxon>Actinomycetota</taxon>
        <taxon>Actinomycetes</taxon>
        <taxon>Streptosporangiales</taxon>
        <taxon>Streptosporangiaceae</taxon>
        <taxon>Sphaerisporangium</taxon>
    </lineage>
</organism>
<gene>
    <name evidence="2" type="ORF">DQ384_36740</name>
</gene>
<dbReference type="RefSeq" id="WP_114033498.1">
    <property type="nucleotide sequence ID" value="NZ_QOIL01000030.1"/>
</dbReference>
<feature type="region of interest" description="Disordered" evidence="1">
    <location>
        <begin position="1"/>
        <end position="37"/>
    </location>
</feature>
<keyword evidence="3" id="KW-1185">Reference proteome</keyword>
<proteinExistence type="predicted"/>
<evidence type="ECO:0000313" key="3">
    <source>
        <dbReference type="Proteomes" id="UP000253094"/>
    </source>
</evidence>
<comment type="caution">
    <text evidence="2">The sequence shown here is derived from an EMBL/GenBank/DDBJ whole genome shotgun (WGS) entry which is preliminary data.</text>
</comment>
<evidence type="ECO:0000313" key="2">
    <source>
        <dbReference type="EMBL" id="RCG21161.1"/>
    </source>
</evidence>
<protein>
    <submittedName>
        <fullName evidence="2">Uncharacterized protein</fullName>
    </submittedName>
</protein>
<reference evidence="2 3" key="1">
    <citation type="submission" date="2018-06" db="EMBL/GenBank/DDBJ databases">
        <title>Sphaerisporangium craniellae sp. nov., isolated from a marine sponge in the South China Sea.</title>
        <authorList>
            <person name="Li L."/>
        </authorList>
    </citation>
    <scope>NUCLEOTIDE SEQUENCE [LARGE SCALE GENOMIC DNA]</scope>
    <source>
        <strain evidence="2 3">CCTCC AA 208026</strain>
    </source>
</reference>
<dbReference type="EMBL" id="QOIL01000030">
    <property type="protein sequence ID" value="RCG21161.1"/>
    <property type="molecule type" value="Genomic_DNA"/>
</dbReference>
<sequence>MPDRRRRMSIWEMTGERPPWGDGPEPPFPRPALPASDGRFVGPQDIIAVPAQVLCDDGRWRFAMLRARQRVTRDGVTGWAYLIDYHAGPMRGSTSSWRMYDASALRTLPPDEFVRPTCTQAGDPP</sequence>